<reference evidence="1 2" key="1">
    <citation type="submission" date="2019-10" db="EMBL/GenBank/DDBJ databases">
        <title>Whole genome shotgun sequence of Streptomyces angustmyceticus NBRC 3934.</title>
        <authorList>
            <person name="Hosoyama A."/>
            <person name="Ichikawa N."/>
            <person name="Kimura A."/>
            <person name="Kitahashi Y."/>
            <person name="Komaki H."/>
            <person name="Uohara A."/>
        </authorList>
    </citation>
    <scope>NUCLEOTIDE SEQUENCE [LARGE SCALE GENOMIC DNA]</scope>
    <source>
        <strain evidence="1 2">NBRC 3934</strain>
    </source>
</reference>
<gene>
    <name evidence="1" type="ORF">San01_10400</name>
</gene>
<dbReference type="Proteomes" id="UP000325598">
    <property type="component" value="Unassembled WGS sequence"/>
</dbReference>
<dbReference type="AlphaFoldDB" id="A0A5J4L3F4"/>
<comment type="caution">
    <text evidence="1">The sequence shown here is derived from an EMBL/GenBank/DDBJ whole genome shotgun (WGS) entry which is preliminary data.</text>
</comment>
<name>A0A5J4L3F4_9ACTN</name>
<dbReference type="EMBL" id="BLAG01000005">
    <property type="protein sequence ID" value="GES28553.1"/>
    <property type="molecule type" value="Genomic_DNA"/>
</dbReference>
<accession>A0A5J4L3F4</accession>
<evidence type="ECO:0000313" key="1">
    <source>
        <dbReference type="EMBL" id="GES28553.1"/>
    </source>
</evidence>
<protein>
    <submittedName>
        <fullName evidence="1">Uncharacterized protein</fullName>
    </submittedName>
</protein>
<evidence type="ECO:0000313" key="2">
    <source>
        <dbReference type="Proteomes" id="UP000325598"/>
    </source>
</evidence>
<sequence length="74" mass="7760">MRASKGCGGTRGTSGTLGWASRPLLQAAIQVACRPGRDYAKIASTAALPAPARGRWGAYFRSAKEATTESFQQS</sequence>
<keyword evidence="2" id="KW-1185">Reference proteome</keyword>
<organism evidence="1 2">
    <name type="scientific">Streptomyces angustmyceticus</name>
    <dbReference type="NCBI Taxonomy" id="285578"/>
    <lineage>
        <taxon>Bacteria</taxon>
        <taxon>Bacillati</taxon>
        <taxon>Actinomycetota</taxon>
        <taxon>Actinomycetes</taxon>
        <taxon>Kitasatosporales</taxon>
        <taxon>Streptomycetaceae</taxon>
        <taxon>Streptomyces</taxon>
    </lineage>
</organism>
<proteinExistence type="predicted"/>